<comment type="caution">
    <text evidence="1">The sequence shown here is derived from an EMBL/GenBank/DDBJ whole genome shotgun (WGS) entry which is preliminary data.</text>
</comment>
<dbReference type="Proteomes" id="UP000826656">
    <property type="component" value="Unassembled WGS sequence"/>
</dbReference>
<gene>
    <name evidence="1" type="ORF">KY290_028879</name>
</gene>
<name>A0ABQ7UL31_SOLTU</name>
<dbReference type="Pfam" id="PF05056">
    <property type="entry name" value="DUF674"/>
    <property type="match status" value="1"/>
</dbReference>
<dbReference type="InterPro" id="IPR007750">
    <property type="entry name" value="DUF674"/>
</dbReference>
<evidence type="ECO:0000313" key="2">
    <source>
        <dbReference type="Proteomes" id="UP000826656"/>
    </source>
</evidence>
<proteinExistence type="predicted"/>
<dbReference type="EMBL" id="JAIVGD010000019">
    <property type="protein sequence ID" value="KAH0749647.1"/>
    <property type="molecule type" value="Genomic_DNA"/>
</dbReference>
<evidence type="ECO:0008006" key="3">
    <source>
        <dbReference type="Google" id="ProtNLM"/>
    </source>
</evidence>
<sequence>MAATTTTTTKLSIKLFIDSNAKKVVFAEVEKNFVDFLFHILSLPVGRVTKLLKEKGMNGCLHNIYESVENLNNSYMKKSKDMIIKPECPVEISSVPLQLFNHNVPQKIKIKNLSKCSSAKCSYVMEGVYKICPLCKNSMSMVVPATDGGFVKETVKYMVMDDLVVKPLSVSNIMGHVKDVVGLHEEVVQFGIEEALKLLKLSMESNTVLTSLFASRVKVEN</sequence>
<evidence type="ECO:0000313" key="1">
    <source>
        <dbReference type="EMBL" id="KAH0749647.1"/>
    </source>
</evidence>
<dbReference type="PANTHER" id="PTHR33103">
    <property type="entry name" value="OS01G0153900 PROTEIN"/>
    <property type="match status" value="1"/>
</dbReference>
<protein>
    <recommendedName>
        <fullName evidence="3">DUF674 family protein</fullName>
    </recommendedName>
</protein>
<organism evidence="1 2">
    <name type="scientific">Solanum tuberosum</name>
    <name type="common">Potato</name>
    <dbReference type="NCBI Taxonomy" id="4113"/>
    <lineage>
        <taxon>Eukaryota</taxon>
        <taxon>Viridiplantae</taxon>
        <taxon>Streptophyta</taxon>
        <taxon>Embryophyta</taxon>
        <taxon>Tracheophyta</taxon>
        <taxon>Spermatophyta</taxon>
        <taxon>Magnoliopsida</taxon>
        <taxon>eudicotyledons</taxon>
        <taxon>Gunneridae</taxon>
        <taxon>Pentapetalae</taxon>
        <taxon>asterids</taxon>
        <taxon>lamiids</taxon>
        <taxon>Solanales</taxon>
        <taxon>Solanaceae</taxon>
        <taxon>Solanoideae</taxon>
        <taxon>Solaneae</taxon>
        <taxon>Solanum</taxon>
    </lineage>
</organism>
<reference evidence="1 2" key="1">
    <citation type="journal article" date="2021" name="bioRxiv">
        <title>Chromosome-scale and haplotype-resolved genome assembly of a tetraploid potato cultivar.</title>
        <authorList>
            <person name="Sun H."/>
            <person name="Jiao W.-B."/>
            <person name="Krause K."/>
            <person name="Campoy J.A."/>
            <person name="Goel M."/>
            <person name="Folz-Donahue K."/>
            <person name="Kukat C."/>
            <person name="Huettel B."/>
            <person name="Schneeberger K."/>
        </authorList>
    </citation>
    <scope>NUCLEOTIDE SEQUENCE [LARGE SCALE GENOMIC DNA]</scope>
    <source>
        <strain evidence="1">SolTubOtavaFocal</strain>
        <tissue evidence="1">Leaves</tissue>
    </source>
</reference>
<dbReference type="PANTHER" id="PTHR33103:SF108">
    <property type="entry name" value="DUF674 DOMAIN-CONTAINING PROTEIN"/>
    <property type="match status" value="1"/>
</dbReference>
<keyword evidence="2" id="KW-1185">Reference proteome</keyword>
<accession>A0ABQ7UL31</accession>